<dbReference type="Pfam" id="PF14670">
    <property type="entry name" value="FXa_inhibition"/>
    <property type="match status" value="1"/>
</dbReference>
<gene>
    <name evidence="5" type="primary">Lrp4-L1</name>
    <name evidence="5" type="ORF">Hamer_G000318</name>
</gene>
<dbReference type="PROSITE" id="PS01186">
    <property type="entry name" value="EGF_2"/>
    <property type="match status" value="1"/>
</dbReference>
<dbReference type="GO" id="GO:0005509">
    <property type="term" value="F:calcium ion binding"/>
    <property type="evidence" value="ECO:0007669"/>
    <property type="project" value="InterPro"/>
</dbReference>
<organism evidence="5 6">
    <name type="scientific">Homarus americanus</name>
    <name type="common">American lobster</name>
    <dbReference type="NCBI Taxonomy" id="6706"/>
    <lineage>
        <taxon>Eukaryota</taxon>
        <taxon>Metazoa</taxon>
        <taxon>Ecdysozoa</taxon>
        <taxon>Arthropoda</taxon>
        <taxon>Crustacea</taxon>
        <taxon>Multicrustacea</taxon>
        <taxon>Malacostraca</taxon>
        <taxon>Eumalacostraca</taxon>
        <taxon>Eucarida</taxon>
        <taxon>Decapoda</taxon>
        <taxon>Pleocyemata</taxon>
        <taxon>Astacidea</taxon>
        <taxon>Nephropoidea</taxon>
        <taxon>Nephropidae</taxon>
        <taxon>Homarus</taxon>
    </lineage>
</organism>
<name>A0A8J5TKN0_HOMAM</name>
<dbReference type="CDD" id="cd00054">
    <property type="entry name" value="EGF_CA"/>
    <property type="match status" value="1"/>
</dbReference>
<dbReference type="Gene3D" id="2.10.25.10">
    <property type="entry name" value="Laminin"/>
    <property type="match status" value="1"/>
</dbReference>
<proteinExistence type="predicted"/>
<dbReference type="AlphaFoldDB" id="A0A8J5TKN0"/>
<feature type="non-terminal residue" evidence="5">
    <location>
        <position position="93"/>
    </location>
</feature>
<dbReference type="InterPro" id="IPR000742">
    <property type="entry name" value="EGF"/>
</dbReference>
<feature type="domain" description="EGF-like" evidence="4">
    <location>
        <begin position="24"/>
        <end position="39"/>
    </location>
</feature>
<dbReference type="EMBL" id="JAHLQT010002534">
    <property type="protein sequence ID" value="KAG7177091.1"/>
    <property type="molecule type" value="Genomic_DNA"/>
</dbReference>
<dbReference type="InterPro" id="IPR001881">
    <property type="entry name" value="EGF-like_Ca-bd_dom"/>
</dbReference>
<dbReference type="SUPFAM" id="SSF57196">
    <property type="entry name" value="EGF/Laminin"/>
    <property type="match status" value="1"/>
</dbReference>
<comment type="caution">
    <text evidence="5">The sequence shown here is derived from an EMBL/GenBank/DDBJ whole genome shotgun (WGS) entry which is preliminary data.</text>
</comment>
<accession>A0A8J5TKN0</accession>
<dbReference type="Proteomes" id="UP000747542">
    <property type="component" value="Unassembled WGS sequence"/>
</dbReference>
<evidence type="ECO:0000313" key="5">
    <source>
        <dbReference type="EMBL" id="KAG7177091.1"/>
    </source>
</evidence>
<keyword evidence="6" id="KW-1185">Reference proteome</keyword>
<keyword evidence="1" id="KW-0245">EGF-like domain</keyword>
<protein>
    <submittedName>
        <fullName evidence="5">Low-density lipoprotein receptor-related protein 4-like 1</fullName>
    </submittedName>
</protein>
<evidence type="ECO:0000259" key="4">
    <source>
        <dbReference type="PROSITE" id="PS01186"/>
    </source>
</evidence>
<dbReference type="FunFam" id="2.10.25.10:FF:000240">
    <property type="entry name" value="Vitamin K-dependent protein S"/>
    <property type="match status" value="1"/>
</dbReference>
<keyword evidence="3" id="KW-1015">Disulfide bond</keyword>
<evidence type="ECO:0000256" key="2">
    <source>
        <dbReference type="ARBA" id="ARBA00022737"/>
    </source>
</evidence>
<evidence type="ECO:0000256" key="1">
    <source>
        <dbReference type="ARBA" id="ARBA00022536"/>
    </source>
</evidence>
<reference evidence="5" key="1">
    <citation type="journal article" date="2021" name="Sci. Adv.">
        <title>The American lobster genome reveals insights on longevity, neural, and immune adaptations.</title>
        <authorList>
            <person name="Polinski J.M."/>
            <person name="Zimin A.V."/>
            <person name="Clark K.F."/>
            <person name="Kohn A.B."/>
            <person name="Sadowski N."/>
            <person name="Timp W."/>
            <person name="Ptitsyn A."/>
            <person name="Khanna P."/>
            <person name="Romanova D.Y."/>
            <person name="Williams P."/>
            <person name="Greenwood S.J."/>
            <person name="Moroz L.L."/>
            <person name="Walt D.R."/>
            <person name="Bodnar A.G."/>
        </authorList>
    </citation>
    <scope>NUCLEOTIDE SEQUENCE</scope>
    <source>
        <strain evidence="5">GMGI-L3</strain>
    </source>
</reference>
<keyword evidence="5" id="KW-0449">Lipoprotein</keyword>
<keyword evidence="2" id="KW-0677">Repeat</keyword>
<dbReference type="SMART" id="SM00181">
    <property type="entry name" value="EGF"/>
    <property type="match status" value="1"/>
</dbReference>
<evidence type="ECO:0000313" key="6">
    <source>
        <dbReference type="Proteomes" id="UP000747542"/>
    </source>
</evidence>
<keyword evidence="5" id="KW-0675">Receptor</keyword>
<dbReference type="SMART" id="SM00179">
    <property type="entry name" value="EGF_CA"/>
    <property type="match status" value="1"/>
</dbReference>
<sequence length="93" mass="10554">DNEECEEETLCSQTCLETKGSYRCSCLPGYSLQPDKISCTNWEGPEYVVLVKNGSLSLINHRNLIMKKVDLPLGTQVDSLDYDPVNRQHLYVD</sequence>
<feature type="non-terminal residue" evidence="5">
    <location>
        <position position="1"/>
    </location>
</feature>
<evidence type="ECO:0000256" key="3">
    <source>
        <dbReference type="ARBA" id="ARBA00023157"/>
    </source>
</evidence>